<feature type="domain" description="Dihydroxy-acid/6-phosphogluconate dehydratase N-terminal" evidence="16">
    <location>
        <begin position="33"/>
        <end position="353"/>
    </location>
</feature>
<feature type="modified residue" description="N6-carboxylysine" evidence="15">
    <location>
        <position position="123"/>
    </location>
</feature>
<dbReference type="FunFam" id="3.50.30.80:FF:000001">
    <property type="entry name" value="Dihydroxy-acid dehydratase"/>
    <property type="match status" value="1"/>
</dbReference>
<evidence type="ECO:0000256" key="2">
    <source>
        <dbReference type="ARBA" id="ARBA00006486"/>
    </source>
</evidence>
<dbReference type="GO" id="GO:0000287">
    <property type="term" value="F:magnesium ion binding"/>
    <property type="evidence" value="ECO:0007669"/>
    <property type="project" value="UniProtKB-UniRule"/>
</dbReference>
<dbReference type="GO" id="GO:0005829">
    <property type="term" value="C:cytosol"/>
    <property type="evidence" value="ECO:0007669"/>
    <property type="project" value="TreeGrafter"/>
</dbReference>
<comment type="caution">
    <text evidence="18">The sequence shown here is derived from an EMBL/GenBank/DDBJ whole genome shotgun (WGS) entry which is preliminary data.</text>
</comment>
<evidence type="ECO:0000256" key="10">
    <source>
        <dbReference type="ARBA" id="ARBA00023304"/>
    </source>
</evidence>
<dbReference type="SUPFAM" id="SSF143975">
    <property type="entry name" value="IlvD/EDD N-terminal domain-like"/>
    <property type="match status" value="1"/>
</dbReference>
<keyword evidence="3 15" id="KW-0028">Amino-acid biosynthesis</keyword>
<evidence type="ECO:0000256" key="14">
    <source>
        <dbReference type="ARBA" id="ARBA00029490"/>
    </source>
</evidence>
<evidence type="ECO:0000256" key="1">
    <source>
        <dbReference type="ARBA" id="ARBA00001946"/>
    </source>
</evidence>
<keyword evidence="5 15" id="KW-0479">Metal-binding</keyword>
<keyword evidence="8 15" id="KW-0411">Iron-sulfur</keyword>
<dbReference type="Proteomes" id="UP000823910">
    <property type="component" value="Unassembled WGS sequence"/>
</dbReference>
<protein>
    <recommendedName>
        <fullName evidence="14 15">Dihydroxy-acid dehydratase</fullName>
        <shortName evidence="15">DAD</shortName>
        <ecNumber evidence="14 15">4.2.1.9</ecNumber>
    </recommendedName>
</protein>
<evidence type="ECO:0000256" key="13">
    <source>
        <dbReference type="ARBA" id="ARBA00029437"/>
    </source>
</evidence>
<reference evidence="18" key="2">
    <citation type="submission" date="2021-04" db="EMBL/GenBank/DDBJ databases">
        <authorList>
            <person name="Gilroy R."/>
        </authorList>
    </citation>
    <scope>NUCLEOTIDE SEQUENCE</scope>
    <source>
        <strain evidence="18">CHK180-15479</strain>
    </source>
</reference>
<keyword evidence="9 15" id="KW-0456">Lyase</keyword>
<dbReference type="AlphaFoldDB" id="A0A9D2N2Q4"/>
<keyword evidence="7 15" id="KW-0408">Iron</keyword>
<comment type="pathway">
    <text evidence="12 15">Amino-acid biosynthesis; L-valine biosynthesis; L-valine from pyruvate: step 3/4.</text>
</comment>
<name>A0A9D2N2Q4_9FIRM</name>
<dbReference type="InterPro" id="IPR037237">
    <property type="entry name" value="IlvD/EDD_N"/>
</dbReference>
<dbReference type="InterPro" id="IPR000581">
    <property type="entry name" value="ILV_EDD_N"/>
</dbReference>
<dbReference type="EMBL" id="DWWT01000070">
    <property type="protein sequence ID" value="HJC07054.1"/>
    <property type="molecule type" value="Genomic_DNA"/>
</dbReference>
<dbReference type="PROSITE" id="PS00886">
    <property type="entry name" value="ILVD_EDD_1"/>
    <property type="match status" value="1"/>
</dbReference>
<dbReference type="InterPro" id="IPR056740">
    <property type="entry name" value="ILV_EDD_C"/>
</dbReference>
<keyword evidence="6 15" id="KW-0460">Magnesium</keyword>
<evidence type="ECO:0000259" key="17">
    <source>
        <dbReference type="Pfam" id="PF24877"/>
    </source>
</evidence>
<evidence type="ECO:0000259" key="16">
    <source>
        <dbReference type="Pfam" id="PF00920"/>
    </source>
</evidence>
<dbReference type="GO" id="GO:0009099">
    <property type="term" value="P:L-valine biosynthetic process"/>
    <property type="evidence" value="ECO:0007669"/>
    <property type="project" value="UniProtKB-UniRule"/>
</dbReference>
<feature type="domain" description="Dihydroxy-acid/6-phosphogluconate dehydratase C-terminal" evidence="17">
    <location>
        <begin position="366"/>
        <end position="555"/>
    </location>
</feature>
<dbReference type="InterPro" id="IPR042096">
    <property type="entry name" value="Dihydro-acid_dehy_C"/>
</dbReference>
<dbReference type="InterPro" id="IPR020558">
    <property type="entry name" value="DiOHA_6PGluconate_deHydtase_CS"/>
</dbReference>
<evidence type="ECO:0000256" key="9">
    <source>
        <dbReference type="ARBA" id="ARBA00023239"/>
    </source>
</evidence>
<reference evidence="18" key="1">
    <citation type="journal article" date="2021" name="PeerJ">
        <title>Extensive microbial diversity within the chicken gut microbiome revealed by metagenomics and culture.</title>
        <authorList>
            <person name="Gilroy R."/>
            <person name="Ravi A."/>
            <person name="Getino M."/>
            <person name="Pursley I."/>
            <person name="Horton D.L."/>
            <person name="Alikhan N.F."/>
            <person name="Baker D."/>
            <person name="Gharbi K."/>
            <person name="Hall N."/>
            <person name="Watson M."/>
            <person name="Adriaenssens E.M."/>
            <person name="Foster-Nyarko E."/>
            <person name="Jarju S."/>
            <person name="Secka A."/>
            <person name="Antonio M."/>
            <person name="Oren A."/>
            <person name="Chaudhuri R.R."/>
            <person name="La Ragione R."/>
            <person name="Hildebrand F."/>
            <person name="Pallen M.J."/>
        </authorList>
    </citation>
    <scope>NUCLEOTIDE SEQUENCE</scope>
    <source>
        <strain evidence="18">CHK180-15479</strain>
    </source>
</reference>
<evidence type="ECO:0000256" key="12">
    <source>
        <dbReference type="ARBA" id="ARBA00029436"/>
    </source>
</evidence>
<dbReference type="Pfam" id="PF24877">
    <property type="entry name" value="ILV_EDD_C"/>
    <property type="match status" value="1"/>
</dbReference>
<feature type="binding site" evidence="15">
    <location>
        <position position="122"/>
    </location>
    <ligand>
        <name>Mg(2+)</name>
        <dbReference type="ChEBI" id="CHEBI:18420"/>
    </ligand>
</feature>
<feature type="binding site" evidence="15">
    <location>
        <position position="450"/>
    </location>
    <ligand>
        <name>Mg(2+)</name>
        <dbReference type="ChEBI" id="CHEBI:18420"/>
    </ligand>
</feature>
<evidence type="ECO:0000313" key="19">
    <source>
        <dbReference type="Proteomes" id="UP000823910"/>
    </source>
</evidence>
<evidence type="ECO:0000256" key="8">
    <source>
        <dbReference type="ARBA" id="ARBA00023014"/>
    </source>
</evidence>
<evidence type="ECO:0000256" key="15">
    <source>
        <dbReference type="HAMAP-Rule" id="MF_00012"/>
    </source>
</evidence>
<evidence type="ECO:0000256" key="6">
    <source>
        <dbReference type="ARBA" id="ARBA00022842"/>
    </source>
</evidence>
<evidence type="ECO:0000256" key="5">
    <source>
        <dbReference type="ARBA" id="ARBA00022723"/>
    </source>
</evidence>
<evidence type="ECO:0000256" key="4">
    <source>
        <dbReference type="ARBA" id="ARBA00022714"/>
    </source>
</evidence>
<dbReference type="HAMAP" id="MF_00012">
    <property type="entry name" value="IlvD"/>
    <property type="match status" value="1"/>
</dbReference>
<proteinExistence type="inferred from homology"/>
<comment type="catalytic activity">
    <reaction evidence="15">
        <text>(2R,3R)-2,3-dihydroxy-3-methylpentanoate = (S)-3-methyl-2-oxopentanoate + H2O</text>
        <dbReference type="Rhea" id="RHEA:27694"/>
        <dbReference type="ChEBI" id="CHEBI:15377"/>
        <dbReference type="ChEBI" id="CHEBI:35146"/>
        <dbReference type="ChEBI" id="CHEBI:49258"/>
        <dbReference type="EC" id="4.2.1.9"/>
    </reaction>
</comment>
<dbReference type="NCBIfam" id="NF002068">
    <property type="entry name" value="PRK00911.1"/>
    <property type="match status" value="1"/>
</dbReference>
<accession>A0A9D2N2Q4</accession>
<comment type="caution">
    <text evidence="15">Lacks conserved residue(s) required for the propagation of feature annotation.</text>
</comment>
<dbReference type="EC" id="4.2.1.9" evidence="14 15"/>
<dbReference type="GO" id="GO:0004160">
    <property type="term" value="F:dihydroxy-acid dehydratase activity"/>
    <property type="evidence" value="ECO:0007669"/>
    <property type="project" value="UniProtKB-UniRule"/>
</dbReference>
<comment type="cofactor">
    <cofactor evidence="15">
        <name>[2Fe-2S] cluster</name>
        <dbReference type="ChEBI" id="CHEBI:190135"/>
    </cofactor>
    <text evidence="15">Binds 1 [2Fe-2S] cluster per subunit. This cluster acts as a Lewis acid cofactor.</text>
</comment>
<organism evidence="18 19">
    <name type="scientific">Candidatus Enterocloster excrementipullorum</name>
    <dbReference type="NCBI Taxonomy" id="2838559"/>
    <lineage>
        <taxon>Bacteria</taxon>
        <taxon>Bacillati</taxon>
        <taxon>Bacillota</taxon>
        <taxon>Clostridia</taxon>
        <taxon>Lachnospirales</taxon>
        <taxon>Lachnospiraceae</taxon>
        <taxon>Enterocloster</taxon>
    </lineage>
</organism>
<dbReference type="InterPro" id="IPR004404">
    <property type="entry name" value="DihydroxyA_deHydtase"/>
</dbReference>
<comment type="similarity">
    <text evidence="2 15">Belongs to the IlvD/Edd family.</text>
</comment>
<dbReference type="SUPFAM" id="SSF52016">
    <property type="entry name" value="LeuD/IlvD-like"/>
    <property type="match status" value="1"/>
</dbReference>
<dbReference type="Pfam" id="PF00920">
    <property type="entry name" value="ILVD_EDD_N"/>
    <property type="match status" value="1"/>
</dbReference>
<feature type="binding site" evidence="15">
    <location>
        <position position="80"/>
    </location>
    <ligand>
        <name>Mg(2+)</name>
        <dbReference type="ChEBI" id="CHEBI:18420"/>
    </ligand>
</feature>
<sequence>MEEKTYGQFNTDEMLTNKVLWKGCGYSDEDLDRPIIGIANSFNDMVPGHTNLRQLAEQVKHGIYRAGGTPAEFGVIACCDGVATGHIGNNYALPSRDNIADSIEIEAKAHKLDGLVLLGSCDKIVPGMLMAAARLDIPAIFVAGGCMAGGAPFAHQAKSNTTTITEATGMYQAGKATYEELQNLTTVSCPTCGSCQFMGTANTMCCEAEALGMSLTGSALIPAFYNERLRSAFKSGEKIVELVKRGITSRKIMTMDAIRNAIRILMAVGGSTNAVIHTCALAYELGIDPAKIMDEFEIISDQIPHIAKISPASAVYDSEDLYKAGGIPEVMKVIKDSLDLDVMTVTGKTLGENLAAYKNPYAPNPEIIRPLDNPHSTLGGLAIMRGNLAPDTGVAKPAAIAEEARVFTGTAVCFDSEEECTEAISQRKIKEGNVVVIRYEGPKGGPGMREMYQPLKLLFGQGLNKTTAVVTDGRFSGTNNGCFVGHVSPEAAAGGPIALVRDGDKITIDVYKKELTLHVSEEELEQRRREWTYEPKPASGYLRRYSKLAASADKGGVLIC</sequence>
<comment type="function">
    <text evidence="15">Functions in the biosynthesis of branched-chain amino acids. Catalyzes the dehydration of (2R,3R)-2,3-dihydroxy-3-methylpentanoate (2,3-dihydroxy-3-methylvalerate) into 2-oxo-3-methylpentanoate (2-oxo-3-methylvalerate) and of (2R)-2,3-dihydroxy-3-methylbutanoate (2,3-dihydroxyisovalerate) into 2-oxo-3-methylbutanoate (2-oxoisovalerate), the penultimate precursor to L-isoleucine and L-valine, respectively.</text>
</comment>
<comment type="pathway">
    <text evidence="13 15">Amino-acid biosynthesis; L-isoleucine biosynthesis; L-isoleucine from 2-oxobutanoate: step 3/4.</text>
</comment>
<feature type="binding site" description="via carbamate group" evidence="15">
    <location>
        <position position="123"/>
    </location>
    <ligand>
        <name>Mg(2+)</name>
        <dbReference type="ChEBI" id="CHEBI:18420"/>
    </ligand>
</feature>
<evidence type="ECO:0000256" key="7">
    <source>
        <dbReference type="ARBA" id="ARBA00023004"/>
    </source>
</evidence>
<evidence type="ECO:0000256" key="11">
    <source>
        <dbReference type="ARBA" id="ARBA00029304"/>
    </source>
</evidence>
<gene>
    <name evidence="15 18" type="primary">ilvD</name>
    <name evidence="18" type="ORF">H9704_13075</name>
</gene>
<keyword evidence="10 15" id="KW-0100">Branched-chain amino acid biosynthesis</keyword>
<dbReference type="NCBIfam" id="TIGR00110">
    <property type="entry name" value="ilvD"/>
    <property type="match status" value="1"/>
</dbReference>
<dbReference type="PANTHER" id="PTHR43661:SF3">
    <property type="entry name" value="D-XYLONATE DEHYDRATASE YAGF-RELATED"/>
    <property type="match status" value="1"/>
</dbReference>
<comment type="subunit">
    <text evidence="15">Homodimer.</text>
</comment>
<evidence type="ECO:0000256" key="3">
    <source>
        <dbReference type="ARBA" id="ARBA00022605"/>
    </source>
</evidence>
<keyword evidence="4 15" id="KW-0001">2Fe-2S</keyword>
<dbReference type="GO" id="GO:0051537">
    <property type="term" value="F:2 iron, 2 sulfur cluster binding"/>
    <property type="evidence" value="ECO:0007669"/>
    <property type="project" value="UniProtKB-UniRule"/>
</dbReference>
<dbReference type="PANTHER" id="PTHR43661">
    <property type="entry name" value="D-XYLONATE DEHYDRATASE"/>
    <property type="match status" value="1"/>
</dbReference>
<dbReference type="Gene3D" id="3.50.30.80">
    <property type="entry name" value="IlvD/EDD C-terminal domain-like"/>
    <property type="match status" value="1"/>
</dbReference>
<dbReference type="GO" id="GO:0009097">
    <property type="term" value="P:isoleucine biosynthetic process"/>
    <property type="evidence" value="ECO:0007669"/>
    <property type="project" value="UniProtKB-UniRule"/>
</dbReference>
<comment type="cofactor">
    <cofactor evidence="1 15">
        <name>Mg(2+)</name>
        <dbReference type="ChEBI" id="CHEBI:18420"/>
    </cofactor>
</comment>
<comment type="catalytic activity">
    <reaction evidence="11">
        <text>(2R)-2,3-dihydroxy-3-methylbutanoate = 3-methyl-2-oxobutanoate + H2O</text>
        <dbReference type="Rhea" id="RHEA:24809"/>
        <dbReference type="ChEBI" id="CHEBI:11851"/>
        <dbReference type="ChEBI" id="CHEBI:15377"/>
        <dbReference type="ChEBI" id="CHEBI:49072"/>
        <dbReference type="EC" id="4.2.1.9"/>
    </reaction>
    <physiologicalReaction direction="left-to-right" evidence="11">
        <dbReference type="Rhea" id="RHEA:24810"/>
    </physiologicalReaction>
</comment>
<evidence type="ECO:0000313" key="18">
    <source>
        <dbReference type="EMBL" id="HJC07054.1"/>
    </source>
</evidence>
<feature type="active site" description="Proton acceptor" evidence="15">
    <location>
        <position position="476"/>
    </location>
</feature>